<name>A0ABU7X2R8_9ACTN</name>
<dbReference type="Gene3D" id="3.60.15.10">
    <property type="entry name" value="Ribonuclease Z/Hydroxyacylglutathione hydrolase-like"/>
    <property type="match status" value="1"/>
</dbReference>
<dbReference type="Proteomes" id="UP001348265">
    <property type="component" value="Unassembled WGS sequence"/>
</dbReference>
<organism evidence="2 3">
    <name type="scientific">Streptomyces chrestomyceticus</name>
    <dbReference type="NCBI Taxonomy" id="68185"/>
    <lineage>
        <taxon>Bacteria</taxon>
        <taxon>Bacillati</taxon>
        <taxon>Actinomycetota</taxon>
        <taxon>Actinomycetes</taxon>
        <taxon>Kitasatosporales</taxon>
        <taxon>Streptomycetaceae</taxon>
        <taxon>Streptomyces</taxon>
    </lineage>
</organism>
<sequence length="322" mass="34606">MSGEAFDAAARPCCATTGEPQDTAELGRLSPVADHVYAFTQPDWGWGLNNSGVVATDEGVLLVDTCFTARRTARLRDETARVSDAPVRYVVNTHHHGDHTFGNYQFPEAAVIGHPYCRDKIISEGLAVVPYFGTVEWGDISVRPPTVLCEDRLTLSLGGVTAEVLPVAPAHTLGDVVVWLPGPRVLFVGDIIFNGCTPVITDGSLSGIRTALRTLRALRPEVVVPGHGPLAGPEVFDAADAYFDFVEDAARKGRARGLDPLEAARAVDLGAYAAWNDSERLVANIARTYSEMDGEPVGTPLQRKEIAPMMTAFAGRPLRCRA</sequence>
<evidence type="ECO:0000313" key="3">
    <source>
        <dbReference type="Proteomes" id="UP001348265"/>
    </source>
</evidence>
<dbReference type="CDD" id="cd16282">
    <property type="entry name" value="metallo-hydrolase-like_MBL-fold"/>
    <property type="match status" value="1"/>
</dbReference>
<dbReference type="Pfam" id="PF00753">
    <property type="entry name" value="Lactamase_B"/>
    <property type="match status" value="1"/>
</dbReference>
<proteinExistence type="predicted"/>
<dbReference type="InterPro" id="IPR050855">
    <property type="entry name" value="NDM-1-like"/>
</dbReference>
<comment type="caution">
    <text evidence="2">The sequence shown here is derived from an EMBL/GenBank/DDBJ whole genome shotgun (WGS) entry which is preliminary data.</text>
</comment>
<dbReference type="PANTHER" id="PTHR42951:SF4">
    <property type="entry name" value="ACYL-COENZYME A THIOESTERASE MBLAC2"/>
    <property type="match status" value="1"/>
</dbReference>
<dbReference type="RefSeq" id="WP_331789279.1">
    <property type="nucleotide sequence ID" value="NZ_JAVFKM010000024.1"/>
</dbReference>
<evidence type="ECO:0000313" key="2">
    <source>
        <dbReference type="EMBL" id="MEF3118050.1"/>
    </source>
</evidence>
<feature type="domain" description="Metallo-beta-lactamase" evidence="1">
    <location>
        <begin position="48"/>
        <end position="227"/>
    </location>
</feature>
<keyword evidence="3" id="KW-1185">Reference proteome</keyword>
<dbReference type="SMART" id="SM00849">
    <property type="entry name" value="Lactamase_B"/>
    <property type="match status" value="1"/>
</dbReference>
<dbReference type="PANTHER" id="PTHR42951">
    <property type="entry name" value="METALLO-BETA-LACTAMASE DOMAIN-CONTAINING"/>
    <property type="match status" value="1"/>
</dbReference>
<evidence type="ECO:0000259" key="1">
    <source>
        <dbReference type="SMART" id="SM00849"/>
    </source>
</evidence>
<protein>
    <submittedName>
        <fullName evidence="2">MBL fold metallo-hydrolase</fullName>
    </submittedName>
</protein>
<dbReference type="InterPro" id="IPR036866">
    <property type="entry name" value="RibonucZ/Hydroxyglut_hydro"/>
</dbReference>
<reference evidence="2 3" key="1">
    <citation type="submission" date="2023-08" db="EMBL/GenBank/DDBJ databases">
        <authorList>
            <person name="Sharma P."/>
            <person name="Verma V."/>
            <person name="Mohan M.K."/>
            <person name="Dubey A.K."/>
        </authorList>
    </citation>
    <scope>NUCLEOTIDE SEQUENCE [LARGE SCALE GENOMIC DNA]</scope>
    <source>
        <strain evidence="2 3">ADP4</strain>
    </source>
</reference>
<gene>
    <name evidence="2" type="ORF">RB636_33310</name>
</gene>
<dbReference type="InterPro" id="IPR001279">
    <property type="entry name" value="Metallo-B-lactamas"/>
</dbReference>
<dbReference type="EMBL" id="JAVFKM010000024">
    <property type="protein sequence ID" value="MEF3118050.1"/>
    <property type="molecule type" value="Genomic_DNA"/>
</dbReference>
<dbReference type="SUPFAM" id="SSF56281">
    <property type="entry name" value="Metallo-hydrolase/oxidoreductase"/>
    <property type="match status" value="1"/>
</dbReference>
<accession>A0ABU7X2R8</accession>